<evidence type="ECO:0000256" key="5">
    <source>
        <dbReference type="ARBA" id="ARBA00022989"/>
    </source>
</evidence>
<evidence type="ECO:0000256" key="13">
    <source>
        <dbReference type="ARBA" id="ARBA00023303"/>
    </source>
</evidence>
<keyword evidence="4 15" id="KW-0812">Transmembrane</keyword>
<keyword evidence="13 15" id="KW-0407">Ion channel</keyword>
<evidence type="ECO:0000256" key="2">
    <source>
        <dbReference type="ARBA" id="ARBA00022448"/>
    </source>
</evidence>
<dbReference type="InterPro" id="IPR038050">
    <property type="entry name" value="Neuro_actylchol_rec"/>
</dbReference>
<name>A0A914X532_9BILA</name>
<keyword evidence="8 15" id="KW-0472">Membrane</keyword>
<keyword evidence="10" id="KW-0675">Receptor</keyword>
<accession>A0A914X532</accession>
<keyword evidence="7 15" id="KW-0406">Ion transport</keyword>
<dbReference type="InterPro" id="IPR036734">
    <property type="entry name" value="Neur_chan_lig-bd_sf"/>
</dbReference>
<keyword evidence="12" id="KW-1071">Ligand-gated ion channel</keyword>
<dbReference type="CDD" id="cd19051">
    <property type="entry name" value="LGIC_TM_cation"/>
    <property type="match status" value="1"/>
</dbReference>
<dbReference type="GO" id="GO:0004888">
    <property type="term" value="F:transmembrane signaling receptor activity"/>
    <property type="evidence" value="ECO:0007669"/>
    <property type="project" value="InterPro"/>
</dbReference>
<evidence type="ECO:0000256" key="11">
    <source>
        <dbReference type="ARBA" id="ARBA00023257"/>
    </source>
</evidence>
<dbReference type="InterPro" id="IPR036719">
    <property type="entry name" value="Neuro-gated_channel_TM_sf"/>
</dbReference>
<dbReference type="FunFam" id="2.70.170.10:FF:000016">
    <property type="entry name" value="Nicotinic acetylcholine receptor subunit"/>
    <property type="match status" value="1"/>
</dbReference>
<keyword evidence="9" id="KW-1015">Disulfide bond</keyword>
<dbReference type="PRINTS" id="PR00254">
    <property type="entry name" value="NICOTINICR"/>
</dbReference>
<dbReference type="WBParaSite" id="PSAMB.scaffold6448size9461.g28511.t1">
    <property type="protein sequence ID" value="PSAMB.scaffold6448size9461.g28511.t1"/>
    <property type="gene ID" value="PSAMB.scaffold6448size9461.g28511"/>
</dbReference>
<dbReference type="SUPFAM" id="SSF90112">
    <property type="entry name" value="Neurotransmitter-gated ion-channel transmembrane pore"/>
    <property type="match status" value="1"/>
</dbReference>
<protein>
    <submittedName>
        <fullName evidence="18">Neurotransmitter-gated ion-channel ligand-binding domain-containing protein</fullName>
    </submittedName>
</protein>
<sequence length="202" mass="23787">MHEQCRTFQTWNDYKLRWSPEEYAGIKDIRYPSPGNIWKPDILLYNSADEKFDSTFPVNFVVSHNGDVLQAPPGIVKCSCDVDITWFPFDDQICFLKFGSWTYSVMKLDLQIDKDGLNETHEMDLQYYVENGEWILIRTPTRREEDPFAEEPYVQLYFYFHIRRRTLYYGLNWIIPSVLISLMTVLGFTLPPEAGEKITLGT</sequence>
<dbReference type="Pfam" id="PF02931">
    <property type="entry name" value="Neur_chan_LBD"/>
    <property type="match status" value="1"/>
</dbReference>
<keyword evidence="5 15" id="KW-1133">Transmembrane helix</keyword>
<dbReference type="CDD" id="cd18997">
    <property type="entry name" value="LGIC_ECD_nAChR"/>
    <property type="match status" value="1"/>
</dbReference>
<evidence type="ECO:0000256" key="4">
    <source>
        <dbReference type="ARBA" id="ARBA00022692"/>
    </source>
</evidence>
<dbReference type="PROSITE" id="PS00236">
    <property type="entry name" value="NEUROTR_ION_CHANNEL"/>
    <property type="match status" value="1"/>
</dbReference>
<comment type="caution">
    <text evidence="15">Lacks conserved residue(s) required for the propagation of feature annotation.</text>
</comment>
<feature type="domain" description="Neurotransmitter-gated ion-channel ligand-binding" evidence="16">
    <location>
        <begin position="9"/>
        <end position="166"/>
    </location>
</feature>
<feature type="transmembrane region" description="Helical" evidence="15">
    <location>
        <begin position="167"/>
        <end position="190"/>
    </location>
</feature>
<evidence type="ECO:0000256" key="15">
    <source>
        <dbReference type="RuleBase" id="RU000687"/>
    </source>
</evidence>
<evidence type="ECO:0000256" key="3">
    <source>
        <dbReference type="ARBA" id="ARBA00022475"/>
    </source>
</evidence>
<proteinExistence type="inferred from homology"/>
<evidence type="ECO:0000313" key="17">
    <source>
        <dbReference type="Proteomes" id="UP000887566"/>
    </source>
</evidence>
<evidence type="ECO:0000256" key="12">
    <source>
        <dbReference type="ARBA" id="ARBA00023286"/>
    </source>
</evidence>
<dbReference type="Gene3D" id="1.20.58.390">
    <property type="entry name" value="Neurotransmitter-gated ion-channel transmembrane domain"/>
    <property type="match status" value="1"/>
</dbReference>
<evidence type="ECO:0000313" key="18">
    <source>
        <dbReference type="WBParaSite" id="PSAMB.scaffold6448size9461.g28511.t1"/>
    </source>
</evidence>
<reference evidence="18" key="1">
    <citation type="submission" date="2022-11" db="UniProtKB">
        <authorList>
            <consortium name="WormBaseParasite"/>
        </authorList>
    </citation>
    <scope>IDENTIFICATION</scope>
</reference>
<dbReference type="PRINTS" id="PR00252">
    <property type="entry name" value="NRIONCHANNEL"/>
</dbReference>
<dbReference type="AlphaFoldDB" id="A0A914X532"/>
<evidence type="ECO:0000256" key="14">
    <source>
        <dbReference type="ARBA" id="ARBA00034104"/>
    </source>
</evidence>
<evidence type="ECO:0000256" key="7">
    <source>
        <dbReference type="ARBA" id="ARBA00023065"/>
    </source>
</evidence>
<dbReference type="InterPro" id="IPR018000">
    <property type="entry name" value="Neurotransmitter_ion_chnl_CS"/>
</dbReference>
<dbReference type="GO" id="GO:0022848">
    <property type="term" value="F:acetylcholine-gated monoatomic cation-selective channel activity"/>
    <property type="evidence" value="ECO:0007669"/>
    <property type="project" value="InterPro"/>
</dbReference>
<evidence type="ECO:0000256" key="10">
    <source>
        <dbReference type="ARBA" id="ARBA00023170"/>
    </source>
</evidence>
<keyword evidence="17" id="KW-1185">Reference proteome</keyword>
<dbReference type="PANTHER" id="PTHR18945">
    <property type="entry name" value="NEUROTRANSMITTER GATED ION CHANNEL"/>
    <property type="match status" value="1"/>
</dbReference>
<dbReference type="InterPro" id="IPR006202">
    <property type="entry name" value="Neur_chan_lig-bd"/>
</dbReference>
<dbReference type="FunFam" id="1.20.58.390:FF:000144">
    <property type="entry name" value="Protein CBR-ACR-25"/>
    <property type="match status" value="1"/>
</dbReference>
<dbReference type="SUPFAM" id="SSF63712">
    <property type="entry name" value="Nicotinic receptor ligand binding domain-like"/>
    <property type="match status" value="1"/>
</dbReference>
<evidence type="ECO:0000256" key="6">
    <source>
        <dbReference type="ARBA" id="ARBA00023018"/>
    </source>
</evidence>
<dbReference type="InterPro" id="IPR006201">
    <property type="entry name" value="Neur_channel"/>
</dbReference>
<evidence type="ECO:0000256" key="8">
    <source>
        <dbReference type="ARBA" id="ARBA00023136"/>
    </source>
</evidence>
<organism evidence="17 18">
    <name type="scientific">Plectus sambesii</name>
    <dbReference type="NCBI Taxonomy" id="2011161"/>
    <lineage>
        <taxon>Eukaryota</taxon>
        <taxon>Metazoa</taxon>
        <taxon>Ecdysozoa</taxon>
        <taxon>Nematoda</taxon>
        <taxon>Chromadorea</taxon>
        <taxon>Plectida</taxon>
        <taxon>Plectina</taxon>
        <taxon>Plectoidea</taxon>
        <taxon>Plectidae</taxon>
        <taxon>Plectus</taxon>
    </lineage>
</organism>
<keyword evidence="3" id="KW-1003">Cell membrane</keyword>
<comment type="similarity">
    <text evidence="1">Belongs to the ligand-gated ion channel (TC 1.A.9) family. Acetylcholine receptor (TC 1.A.9.1) subfamily.</text>
</comment>
<dbReference type="Proteomes" id="UP000887566">
    <property type="component" value="Unplaced"/>
</dbReference>
<comment type="subcellular location">
    <subcellularLocation>
        <location evidence="14">Postsynaptic cell membrane</location>
        <topology evidence="14">Multi-pass membrane protein</topology>
    </subcellularLocation>
</comment>
<keyword evidence="6" id="KW-0770">Synapse</keyword>
<keyword evidence="2 15" id="KW-0813">Transport</keyword>
<dbReference type="Gene3D" id="2.70.170.10">
    <property type="entry name" value="Neurotransmitter-gated ion-channel ligand-binding domain"/>
    <property type="match status" value="1"/>
</dbReference>
<evidence type="ECO:0000256" key="1">
    <source>
        <dbReference type="ARBA" id="ARBA00009237"/>
    </source>
</evidence>
<keyword evidence="11" id="KW-0628">Postsynaptic cell membrane</keyword>
<evidence type="ECO:0000259" key="16">
    <source>
        <dbReference type="Pfam" id="PF02931"/>
    </source>
</evidence>
<evidence type="ECO:0000256" key="9">
    <source>
        <dbReference type="ARBA" id="ARBA00023157"/>
    </source>
</evidence>
<dbReference type="InterPro" id="IPR002394">
    <property type="entry name" value="Nicotinic_acetylcholine_rcpt"/>
</dbReference>
<dbReference type="GO" id="GO:0045211">
    <property type="term" value="C:postsynaptic membrane"/>
    <property type="evidence" value="ECO:0007669"/>
    <property type="project" value="UniProtKB-SubCell"/>
</dbReference>